<evidence type="ECO:0000313" key="2">
    <source>
        <dbReference type="Proteomes" id="UP001163603"/>
    </source>
</evidence>
<protein>
    <submittedName>
        <fullName evidence="1">Uncharacterized protein</fullName>
    </submittedName>
</protein>
<gene>
    <name evidence="1" type="ORF">Pint_03950</name>
</gene>
<dbReference type="EMBL" id="CM047738">
    <property type="protein sequence ID" value="KAJ0047117.1"/>
    <property type="molecule type" value="Genomic_DNA"/>
</dbReference>
<evidence type="ECO:0000313" key="1">
    <source>
        <dbReference type="EMBL" id="KAJ0047117.1"/>
    </source>
</evidence>
<dbReference type="Proteomes" id="UP001163603">
    <property type="component" value="Chromosome 3"/>
</dbReference>
<sequence>MEEGQSGVPKLWMMKNKVQSLALHEALRNGHEDVALCLWELDREMAGVVTSLERVDLLRDAVRGPDGQNPLHAAVLAGSTECIGYLLEDEDILKLINQPDVSGKTALHFATAARETNIIRELLKRSTSSAYLRDRNGRTPLLEAASSGNFDVLQGILQHCPDTIELCDPTGQNALHLAVLNNTMQNVREFLHLLEMKELVNEPDEEGNTPLHLAVKNENYKLVRKLMETKCADLRTKNNRGLTALDICESDWNLSYSQNSLHAFLRRQNAPRGRQPYNYWKRNQKSNIALKHPDADLKNLANTMSVVAALLATLTFEEILLENKKRNNTRKRERKISYMSCVKLTVTSKSPQQHSASLLNNFKSSTENYQLCSAVTCKSAQQLQFWNLKLSTLLLKLFFNQSTQTLLAVTSKSPQQHSASLLNNFKSSTEKLSTLFCSSLQVCSTTSILELKTINSTTKTVFQPVNTNTFNCNSVLQ</sequence>
<comment type="caution">
    <text evidence="1">The sequence shown here is derived from an EMBL/GenBank/DDBJ whole genome shotgun (WGS) entry which is preliminary data.</text>
</comment>
<keyword evidence="2" id="KW-1185">Reference proteome</keyword>
<organism evidence="1 2">
    <name type="scientific">Pistacia integerrima</name>
    <dbReference type="NCBI Taxonomy" id="434235"/>
    <lineage>
        <taxon>Eukaryota</taxon>
        <taxon>Viridiplantae</taxon>
        <taxon>Streptophyta</taxon>
        <taxon>Embryophyta</taxon>
        <taxon>Tracheophyta</taxon>
        <taxon>Spermatophyta</taxon>
        <taxon>Magnoliopsida</taxon>
        <taxon>eudicotyledons</taxon>
        <taxon>Gunneridae</taxon>
        <taxon>Pentapetalae</taxon>
        <taxon>rosids</taxon>
        <taxon>malvids</taxon>
        <taxon>Sapindales</taxon>
        <taxon>Anacardiaceae</taxon>
        <taxon>Pistacia</taxon>
    </lineage>
</organism>
<proteinExistence type="predicted"/>
<name>A0ACC0Z717_9ROSI</name>
<reference evidence="2" key="1">
    <citation type="journal article" date="2023" name="G3 (Bethesda)">
        <title>Genome assembly and association tests identify interacting loci associated with vigor, precocity, and sex in interspecific pistachio rootstocks.</title>
        <authorList>
            <person name="Palmer W."/>
            <person name="Jacygrad E."/>
            <person name="Sagayaradj S."/>
            <person name="Cavanaugh K."/>
            <person name="Han R."/>
            <person name="Bertier L."/>
            <person name="Beede B."/>
            <person name="Kafkas S."/>
            <person name="Golino D."/>
            <person name="Preece J."/>
            <person name="Michelmore R."/>
        </authorList>
    </citation>
    <scope>NUCLEOTIDE SEQUENCE [LARGE SCALE GENOMIC DNA]</scope>
</reference>
<accession>A0ACC0Z717</accession>